<reference evidence="12" key="1">
    <citation type="submission" date="2022-08" db="UniProtKB">
        <authorList>
            <consortium name="EnsemblMetazoa"/>
        </authorList>
    </citation>
    <scope>IDENTIFICATION</scope>
    <source>
        <strain evidence="12">05x7-T-G4-1.051#20</strain>
    </source>
</reference>
<keyword evidence="4 10" id="KW-1133">Transmembrane helix</keyword>
<dbReference type="EnsemblMetazoa" id="G28276.4">
    <property type="protein sequence ID" value="G28276.4:cds"/>
    <property type="gene ID" value="G28276"/>
</dbReference>
<evidence type="ECO:0000256" key="3">
    <source>
        <dbReference type="ARBA" id="ARBA00022692"/>
    </source>
</evidence>
<dbReference type="Gene3D" id="1.20.1070.10">
    <property type="entry name" value="Rhodopsin 7-helix transmembrane proteins"/>
    <property type="match status" value="1"/>
</dbReference>
<keyword evidence="7" id="KW-0675">Receptor</keyword>
<feature type="transmembrane region" description="Helical" evidence="10">
    <location>
        <begin position="20"/>
        <end position="44"/>
    </location>
</feature>
<evidence type="ECO:0000256" key="5">
    <source>
        <dbReference type="ARBA" id="ARBA00023040"/>
    </source>
</evidence>
<evidence type="ECO:0000256" key="2">
    <source>
        <dbReference type="ARBA" id="ARBA00022475"/>
    </source>
</evidence>
<dbReference type="InterPro" id="IPR000276">
    <property type="entry name" value="GPCR_Rhodpsn"/>
</dbReference>
<evidence type="ECO:0000256" key="7">
    <source>
        <dbReference type="ARBA" id="ARBA00023170"/>
    </source>
</evidence>
<dbReference type="CDD" id="cd00637">
    <property type="entry name" value="7tm_classA_rhodopsin-like"/>
    <property type="match status" value="1"/>
</dbReference>
<evidence type="ECO:0000256" key="6">
    <source>
        <dbReference type="ARBA" id="ARBA00023136"/>
    </source>
</evidence>
<dbReference type="GO" id="GO:0005886">
    <property type="term" value="C:plasma membrane"/>
    <property type="evidence" value="ECO:0007669"/>
    <property type="project" value="UniProtKB-SubCell"/>
</dbReference>
<feature type="transmembrane region" description="Helical" evidence="10">
    <location>
        <begin position="97"/>
        <end position="115"/>
    </location>
</feature>
<dbReference type="GO" id="GO:0007218">
    <property type="term" value="P:neuropeptide signaling pathway"/>
    <property type="evidence" value="ECO:0007669"/>
    <property type="project" value="TreeGrafter"/>
</dbReference>
<evidence type="ECO:0000313" key="13">
    <source>
        <dbReference type="Proteomes" id="UP000005408"/>
    </source>
</evidence>
<dbReference type="InterPro" id="IPR017452">
    <property type="entry name" value="GPCR_Rhodpsn_7TM"/>
</dbReference>
<dbReference type="AlphaFoldDB" id="A0A8W8LNM1"/>
<keyword evidence="6 10" id="KW-0472">Membrane</keyword>
<keyword evidence="13" id="KW-1185">Reference proteome</keyword>
<dbReference type="EnsemblMetazoa" id="G28276.3">
    <property type="protein sequence ID" value="G28276.3:cds"/>
    <property type="gene ID" value="G28276"/>
</dbReference>
<proteinExistence type="predicted"/>
<dbReference type="PRINTS" id="PR00237">
    <property type="entry name" value="GPCRRHODOPSN"/>
</dbReference>
<keyword evidence="3 10" id="KW-0812">Transmembrane</keyword>
<name>A0A8W8LNM1_MAGGI</name>
<keyword evidence="8" id="KW-0807">Transducer</keyword>
<evidence type="ECO:0000256" key="4">
    <source>
        <dbReference type="ARBA" id="ARBA00022989"/>
    </source>
</evidence>
<feature type="compositionally biased region" description="Basic and acidic residues" evidence="9">
    <location>
        <begin position="232"/>
        <end position="241"/>
    </location>
</feature>
<dbReference type="Pfam" id="PF00001">
    <property type="entry name" value="7tm_1"/>
    <property type="match status" value="1"/>
</dbReference>
<evidence type="ECO:0000313" key="12">
    <source>
        <dbReference type="EnsemblMetazoa" id="G28276.3:cds"/>
    </source>
</evidence>
<evidence type="ECO:0000259" key="11">
    <source>
        <dbReference type="PROSITE" id="PS50262"/>
    </source>
</evidence>
<dbReference type="SUPFAM" id="SSF81321">
    <property type="entry name" value="Family A G protein-coupled receptor-like"/>
    <property type="match status" value="1"/>
</dbReference>
<feature type="transmembrane region" description="Helical" evidence="10">
    <location>
        <begin position="191"/>
        <end position="221"/>
    </location>
</feature>
<feature type="transmembrane region" description="Helical" evidence="10">
    <location>
        <begin position="56"/>
        <end position="77"/>
    </location>
</feature>
<sequence>MNKEVTLEALNRVMADDRLPVSVIMIITSSIGAVANCMIVFVFLFRLTKWMDSGRFFVPFLAMNDAILCVVGTVYRVYLNFYFITPKSNILCQMGTYFLNVFEVITSIILLLIAVDRFLLFYQNGKKSFSLKQKWISLFVAVVIAAISNSTIWIFNGEFEVQVKEHRNLNAENVTFYQCSKKQGRDIETGAIVYMVIRLCLVFCQMIVMAVLYSYIARIIYTAFKKRTQRKEKNAPEKQDSLSKTSSIELGPIGTKNDSIIKTERKTGRSRERLWGKSLWRQTMAYHFRQHRFTYTFMVITGVYAFNLIPSTVISLMVNTVGENTFWHQLTYSQLQVSLIAYNSDIFISTIHPFIYGFLDTKLREEIKGMFNGRK</sequence>
<feature type="region of interest" description="Disordered" evidence="9">
    <location>
        <begin position="232"/>
        <end position="255"/>
    </location>
</feature>
<evidence type="ECO:0000256" key="1">
    <source>
        <dbReference type="ARBA" id="ARBA00004651"/>
    </source>
</evidence>
<dbReference type="PANTHER" id="PTHR24230:SF158">
    <property type="entry name" value="G-PROTEIN COUPLED RECEPTORS FAMILY 1 PROFILE DOMAIN-CONTAINING PROTEIN"/>
    <property type="match status" value="1"/>
</dbReference>
<feature type="domain" description="G-protein coupled receptors family 1 profile" evidence="11">
    <location>
        <begin position="35"/>
        <end position="356"/>
    </location>
</feature>
<keyword evidence="5" id="KW-0297">G-protein coupled receptor</keyword>
<feature type="transmembrane region" description="Helical" evidence="10">
    <location>
        <begin position="339"/>
        <end position="359"/>
    </location>
</feature>
<dbReference type="PROSITE" id="PS50262">
    <property type="entry name" value="G_PROTEIN_RECEP_F1_2"/>
    <property type="match status" value="1"/>
</dbReference>
<accession>A0A8W8LNM1</accession>
<dbReference type="GO" id="GO:0008528">
    <property type="term" value="F:G protein-coupled peptide receptor activity"/>
    <property type="evidence" value="ECO:0007669"/>
    <property type="project" value="TreeGrafter"/>
</dbReference>
<evidence type="ECO:0000256" key="10">
    <source>
        <dbReference type="SAM" id="Phobius"/>
    </source>
</evidence>
<evidence type="ECO:0000256" key="8">
    <source>
        <dbReference type="ARBA" id="ARBA00023224"/>
    </source>
</evidence>
<feature type="transmembrane region" description="Helical" evidence="10">
    <location>
        <begin position="293"/>
        <end position="319"/>
    </location>
</feature>
<feature type="transmembrane region" description="Helical" evidence="10">
    <location>
        <begin position="135"/>
        <end position="155"/>
    </location>
</feature>
<dbReference type="PANTHER" id="PTHR24230">
    <property type="entry name" value="G-PROTEIN COUPLED RECEPTOR"/>
    <property type="match status" value="1"/>
</dbReference>
<comment type="subcellular location">
    <subcellularLocation>
        <location evidence="1">Cell membrane</location>
        <topology evidence="1">Multi-pass membrane protein</topology>
    </subcellularLocation>
</comment>
<dbReference type="Proteomes" id="UP000005408">
    <property type="component" value="Unassembled WGS sequence"/>
</dbReference>
<keyword evidence="2" id="KW-1003">Cell membrane</keyword>
<evidence type="ECO:0000256" key="9">
    <source>
        <dbReference type="SAM" id="MobiDB-lite"/>
    </source>
</evidence>
<protein>
    <recommendedName>
        <fullName evidence="11">G-protein coupled receptors family 1 profile domain-containing protein</fullName>
    </recommendedName>
</protein>
<organism evidence="12 13">
    <name type="scientific">Magallana gigas</name>
    <name type="common">Pacific oyster</name>
    <name type="synonym">Crassostrea gigas</name>
    <dbReference type="NCBI Taxonomy" id="29159"/>
    <lineage>
        <taxon>Eukaryota</taxon>
        <taxon>Metazoa</taxon>
        <taxon>Spiralia</taxon>
        <taxon>Lophotrochozoa</taxon>
        <taxon>Mollusca</taxon>
        <taxon>Bivalvia</taxon>
        <taxon>Autobranchia</taxon>
        <taxon>Pteriomorphia</taxon>
        <taxon>Ostreida</taxon>
        <taxon>Ostreoidea</taxon>
        <taxon>Ostreidae</taxon>
        <taxon>Magallana</taxon>
    </lineage>
</organism>